<proteinExistence type="inferred from homology"/>
<evidence type="ECO:0000313" key="12">
    <source>
        <dbReference type="EMBL" id="WAH35396.1"/>
    </source>
</evidence>
<keyword evidence="7" id="KW-0283">Flagellar rotation</keyword>
<dbReference type="PIRSF" id="PIRSF002888">
    <property type="entry name" value="FliM"/>
    <property type="match status" value="1"/>
</dbReference>
<protein>
    <recommendedName>
        <fullName evidence="4 10">Flagellar motor switch protein FliM</fullName>
    </recommendedName>
</protein>
<dbReference type="SUPFAM" id="SSF101801">
    <property type="entry name" value="Surface presentation of antigens (SPOA)"/>
    <property type="match status" value="1"/>
</dbReference>
<evidence type="ECO:0000313" key="13">
    <source>
        <dbReference type="Proteomes" id="UP001164803"/>
    </source>
</evidence>
<dbReference type="Proteomes" id="UP001164803">
    <property type="component" value="Chromosome"/>
</dbReference>
<accession>A0ABY6YZJ6</accession>
<comment type="similarity">
    <text evidence="3">Belongs to the FliM family.</text>
</comment>
<reference evidence="12" key="1">
    <citation type="submission" date="2022-08" db="EMBL/GenBank/DDBJ databases">
        <title>Alicyclobacillus dauci DSM2870, complete genome.</title>
        <authorList>
            <person name="Wang Q."/>
            <person name="Cai R."/>
            <person name="Wang Z."/>
        </authorList>
    </citation>
    <scope>NUCLEOTIDE SEQUENCE</scope>
    <source>
        <strain evidence="12">DSM 28700</strain>
    </source>
</reference>
<dbReference type="RefSeq" id="WP_268042594.1">
    <property type="nucleotide sequence ID" value="NZ_CP104064.1"/>
</dbReference>
<dbReference type="InterPro" id="IPR036429">
    <property type="entry name" value="SpoA-like_sf"/>
</dbReference>
<dbReference type="Pfam" id="PF01052">
    <property type="entry name" value="FliMN_C"/>
    <property type="match status" value="1"/>
</dbReference>
<dbReference type="InterPro" id="IPR028976">
    <property type="entry name" value="CheC-like_sf"/>
</dbReference>
<organism evidence="12 13">
    <name type="scientific">Alicyclobacillus dauci</name>
    <dbReference type="NCBI Taxonomy" id="1475485"/>
    <lineage>
        <taxon>Bacteria</taxon>
        <taxon>Bacillati</taxon>
        <taxon>Bacillota</taxon>
        <taxon>Bacilli</taxon>
        <taxon>Bacillales</taxon>
        <taxon>Alicyclobacillaceae</taxon>
        <taxon>Alicyclobacillus</taxon>
    </lineage>
</organism>
<keyword evidence="13" id="KW-1185">Reference proteome</keyword>
<evidence type="ECO:0000256" key="6">
    <source>
        <dbReference type="ARBA" id="ARBA00022500"/>
    </source>
</evidence>
<dbReference type="Gene3D" id="2.30.330.10">
    <property type="entry name" value="SpoA-like"/>
    <property type="match status" value="1"/>
</dbReference>
<evidence type="ECO:0000256" key="3">
    <source>
        <dbReference type="ARBA" id="ARBA00011049"/>
    </source>
</evidence>
<gene>
    <name evidence="12" type="primary">fliM</name>
    <name evidence="12" type="ORF">NZD86_13930</name>
</gene>
<feature type="domain" description="Flagellar motor switch protein FliN-like C-terminal" evidence="11">
    <location>
        <begin position="254"/>
        <end position="321"/>
    </location>
</feature>
<keyword evidence="9" id="KW-0975">Bacterial flagellum</keyword>
<dbReference type="Pfam" id="PF02154">
    <property type="entry name" value="FliM"/>
    <property type="match status" value="1"/>
</dbReference>
<evidence type="ECO:0000256" key="4">
    <source>
        <dbReference type="ARBA" id="ARBA00021898"/>
    </source>
</evidence>
<dbReference type="CDD" id="cd17908">
    <property type="entry name" value="FliM"/>
    <property type="match status" value="1"/>
</dbReference>
<evidence type="ECO:0000259" key="11">
    <source>
        <dbReference type="Pfam" id="PF01052"/>
    </source>
</evidence>
<dbReference type="SUPFAM" id="SSF103039">
    <property type="entry name" value="CheC-like"/>
    <property type="match status" value="1"/>
</dbReference>
<keyword evidence="8" id="KW-0472">Membrane</keyword>
<evidence type="ECO:0000256" key="7">
    <source>
        <dbReference type="ARBA" id="ARBA00022779"/>
    </source>
</evidence>
<keyword evidence="12" id="KW-0969">Cilium</keyword>
<dbReference type="Gene3D" id="3.40.1550.10">
    <property type="entry name" value="CheC-like"/>
    <property type="match status" value="1"/>
</dbReference>
<evidence type="ECO:0000256" key="8">
    <source>
        <dbReference type="ARBA" id="ARBA00023136"/>
    </source>
</evidence>
<dbReference type="PRINTS" id="PR00955">
    <property type="entry name" value="FLGMOTORFLIM"/>
</dbReference>
<dbReference type="PANTHER" id="PTHR30034">
    <property type="entry name" value="FLAGELLAR MOTOR SWITCH PROTEIN FLIM"/>
    <property type="match status" value="1"/>
</dbReference>
<keyword evidence="12" id="KW-0282">Flagellum</keyword>
<keyword evidence="12" id="KW-0966">Cell projection</keyword>
<sequence length="331" mass="37509">MSEVLSQSEIDALLSAISSGEIDTSDIRPDERAARVRSYDFRRAMRFSKDHLRVLRRIHEQFSRLLTTHLTVQLRTVIQVQVESVDQVPYEEFIRSIPTLTVLHLMEMEPLEGRVVLEMNPQVVFAMLDRFMGGDSASPYRERELTDIEMTLMKKLVTPVTELLADSWRGVTQLEPEFVSMESNPQFLQLTTPNETVLVIAMSVRIGETSGLINLCIPHTTVEPIMPMLSNRHIMDAGHRKHADSEEEHAVKSHVLKVPVDIEVQLGNTDLTVDELLNLDVGDTIMLQQTIHDPAVVYVDGAPAFWGSIGKRNKAYAVKILRDWEGDRDGE</sequence>
<comment type="subcellular location">
    <subcellularLocation>
        <location evidence="1">Bacterial flagellum basal body</location>
    </subcellularLocation>
    <subcellularLocation>
        <location evidence="2">Cell membrane</location>
        <topology evidence="2">Peripheral membrane protein</topology>
    </subcellularLocation>
</comment>
<name>A0ABY6YZJ6_9BACL</name>
<keyword evidence="6" id="KW-0145">Chemotaxis</keyword>
<keyword evidence="5" id="KW-1003">Cell membrane</keyword>
<evidence type="ECO:0000256" key="2">
    <source>
        <dbReference type="ARBA" id="ARBA00004202"/>
    </source>
</evidence>
<dbReference type="InterPro" id="IPR001543">
    <property type="entry name" value="FliN-like_C"/>
</dbReference>
<dbReference type="EMBL" id="CP104064">
    <property type="protein sequence ID" value="WAH35396.1"/>
    <property type="molecule type" value="Genomic_DNA"/>
</dbReference>
<evidence type="ECO:0000256" key="9">
    <source>
        <dbReference type="ARBA" id="ARBA00023143"/>
    </source>
</evidence>
<evidence type="ECO:0000256" key="5">
    <source>
        <dbReference type="ARBA" id="ARBA00022475"/>
    </source>
</evidence>
<evidence type="ECO:0000256" key="10">
    <source>
        <dbReference type="NCBIfam" id="TIGR01397"/>
    </source>
</evidence>
<dbReference type="InterPro" id="IPR001689">
    <property type="entry name" value="Flag_FliM"/>
</dbReference>
<dbReference type="PANTHER" id="PTHR30034:SF6">
    <property type="entry name" value="YOP PROTEINS TRANSLOCATION PROTEIN Q"/>
    <property type="match status" value="1"/>
</dbReference>
<evidence type="ECO:0000256" key="1">
    <source>
        <dbReference type="ARBA" id="ARBA00004117"/>
    </source>
</evidence>
<dbReference type="NCBIfam" id="TIGR01397">
    <property type="entry name" value="fliM_switch"/>
    <property type="match status" value="1"/>
</dbReference>